<dbReference type="EMBL" id="CP071517">
    <property type="protein sequence ID" value="QSX73495.1"/>
    <property type="molecule type" value="Genomic_DNA"/>
</dbReference>
<sequence length="399" mass="44244">MNTHLKRKIAFALSMGVVTTGIISFALLALNLGFTENFAATWLRSWGIGYLIVIPAILLVGPRLQAQVDRLIPVATTEATDVFKPSLKNLIGSVLMTSTLIASGCAHDPGTPERKADIGAVEIDGGMTLRNLVVHNAAAKGTVLLLHGFPETVYAWKEIAIDLGDDYEVHAFDWPGYGLSSRPAADRFSYAPADYAQVLKQYIDKAGIDRSNLTIYATDIGALPALLLALEQPDIARTIIVGDFAPFDRPQYMYESLQNLKGGPAAEPTRAYMNDHRDEILANTFHRGLPDDARYGISPEFRDDMARGWNQGDMTSVDAFAHYYSHFTRDQHYFESNLARLRTPVKVVWGEKDLYINQAMATEFSAKANVELTVLPGIGHYPHLQDRKRTVEEIRASFR</sequence>
<accession>A0ABX7R6Y6</accession>
<keyword evidence="1" id="KW-1133">Transmembrane helix</keyword>
<dbReference type="SUPFAM" id="SSF53474">
    <property type="entry name" value="alpha/beta-Hydrolases"/>
    <property type="match status" value="1"/>
</dbReference>
<proteinExistence type="predicted"/>
<keyword evidence="1" id="KW-0812">Transmembrane</keyword>
<reference evidence="3 4" key="1">
    <citation type="submission" date="2021-02" db="EMBL/GenBank/DDBJ databases">
        <title>Lysobacter arenosi sp. nov., isolated from soil of gangwondo yeongwol, south Korea.</title>
        <authorList>
            <person name="Kim K.R."/>
            <person name="Kim K.H."/>
            <person name="Jeon C.O."/>
        </authorList>
    </citation>
    <scope>NUCLEOTIDE SEQUENCE [LARGE SCALE GENOMIC DNA]</scope>
    <source>
        <strain evidence="3 4">R7</strain>
    </source>
</reference>
<dbReference type="PANTHER" id="PTHR42977:SF1">
    <property type="entry name" value="BLR6576 PROTEIN"/>
    <property type="match status" value="1"/>
</dbReference>
<evidence type="ECO:0000313" key="3">
    <source>
        <dbReference type="EMBL" id="QSX73495.1"/>
    </source>
</evidence>
<keyword evidence="3" id="KW-0378">Hydrolase</keyword>
<dbReference type="RefSeq" id="WP_207526911.1">
    <property type="nucleotide sequence ID" value="NZ_CP071517.1"/>
</dbReference>
<name>A0ABX7R6Y6_9GAMM</name>
<dbReference type="InterPro" id="IPR021529">
    <property type="entry name" value="DUF2798"/>
</dbReference>
<dbReference type="Gene3D" id="3.40.50.1820">
    <property type="entry name" value="alpha/beta hydrolase"/>
    <property type="match status" value="1"/>
</dbReference>
<dbReference type="InterPro" id="IPR000073">
    <property type="entry name" value="AB_hydrolase_1"/>
</dbReference>
<dbReference type="InterPro" id="IPR029058">
    <property type="entry name" value="AB_hydrolase_fold"/>
</dbReference>
<evidence type="ECO:0000259" key="2">
    <source>
        <dbReference type="Pfam" id="PF00561"/>
    </source>
</evidence>
<gene>
    <name evidence="3" type="ORF">HIV01_009475</name>
</gene>
<dbReference type="Proteomes" id="UP000663400">
    <property type="component" value="Chromosome"/>
</dbReference>
<evidence type="ECO:0000313" key="4">
    <source>
        <dbReference type="Proteomes" id="UP000663400"/>
    </source>
</evidence>
<protein>
    <submittedName>
        <fullName evidence="3">Alpha/beta fold hydrolase</fullName>
    </submittedName>
</protein>
<keyword evidence="4" id="KW-1185">Reference proteome</keyword>
<dbReference type="InterPro" id="IPR051340">
    <property type="entry name" value="Haloalkane_dehalogenase"/>
</dbReference>
<dbReference type="GO" id="GO:0016787">
    <property type="term" value="F:hydrolase activity"/>
    <property type="evidence" value="ECO:0007669"/>
    <property type="project" value="UniProtKB-KW"/>
</dbReference>
<feature type="domain" description="AB hydrolase-1" evidence="2">
    <location>
        <begin position="142"/>
        <end position="385"/>
    </location>
</feature>
<feature type="transmembrane region" description="Helical" evidence="1">
    <location>
        <begin position="42"/>
        <end position="61"/>
    </location>
</feature>
<organism evidence="3 4">
    <name type="scientific">Lysobacter arenosi</name>
    <dbReference type="NCBI Taxonomy" id="2795387"/>
    <lineage>
        <taxon>Bacteria</taxon>
        <taxon>Pseudomonadati</taxon>
        <taxon>Pseudomonadota</taxon>
        <taxon>Gammaproteobacteria</taxon>
        <taxon>Lysobacterales</taxon>
        <taxon>Lysobacteraceae</taxon>
        <taxon>Lysobacter</taxon>
    </lineage>
</organism>
<dbReference type="Pfam" id="PF00561">
    <property type="entry name" value="Abhydrolase_1"/>
    <property type="match status" value="1"/>
</dbReference>
<feature type="transmembrane region" description="Helical" evidence="1">
    <location>
        <begin position="9"/>
        <end position="30"/>
    </location>
</feature>
<evidence type="ECO:0000256" key="1">
    <source>
        <dbReference type="SAM" id="Phobius"/>
    </source>
</evidence>
<keyword evidence="1" id="KW-0472">Membrane</keyword>
<dbReference type="PANTHER" id="PTHR42977">
    <property type="entry name" value="HYDROLASE-RELATED"/>
    <property type="match status" value="1"/>
</dbReference>
<dbReference type="Pfam" id="PF11391">
    <property type="entry name" value="DUF2798"/>
    <property type="match status" value="1"/>
</dbReference>